<dbReference type="Gene3D" id="3.30.40.10">
    <property type="entry name" value="Zinc/RING finger domain, C3HC4 (zinc finger)"/>
    <property type="match status" value="1"/>
</dbReference>
<keyword evidence="1" id="KW-0479">Metal-binding</keyword>
<dbReference type="AlphaFoldDB" id="A0A4V3SDB5"/>
<feature type="coiled-coil region" evidence="4">
    <location>
        <begin position="523"/>
        <end position="550"/>
    </location>
</feature>
<organism evidence="6 7">
    <name type="scientific">Opisthorchis felineus</name>
    <dbReference type="NCBI Taxonomy" id="147828"/>
    <lineage>
        <taxon>Eukaryota</taxon>
        <taxon>Metazoa</taxon>
        <taxon>Spiralia</taxon>
        <taxon>Lophotrochozoa</taxon>
        <taxon>Platyhelminthes</taxon>
        <taxon>Trematoda</taxon>
        <taxon>Digenea</taxon>
        <taxon>Opisthorchiida</taxon>
        <taxon>Opisthorchiata</taxon>
        <taxon>Opisthorchiidae</taxon>
        <taxon>Opisthorchis</taxon>
    </lineage>
</organism>
<keyword evidence="7" id="KW-1185">Reference proteome</keyword>
<dbReference type="InterPro" id="IPR013087">
    <property type="entry name" value="Znf_C2H2_type"/>
</dbReference>
<protein>
    <recommendedName>
        <fullName evidence="5">C2H2-type domain-containing protein</fullName>
    </recommendedName>
</protein>
<proteinExistence type="predicted"/>
<feature type="coiled-coil region" evidence="4">
    <location>
        <begin position="455"/>
        <end position="482"/>
    </location>
</feature>
<evidence type="ECO:0000259" key="5">
    <source>
        <dbReference type="PROSITE" id="PS00028"/>
    </source>
</evidence>
<accession>A0A4V3SDB5</accession>
<evidence type="ECO:0000256" key="3">
    <source>
        <dbReference type="ARBA" id="ARBA00022833"/>
    </source>
</evidence>
<comment type="caution">
    <text evidence="6">The sequence shown here is derived from an EMBL/GenBank/DDBJ whole genome shotgun (WGS) entry which is preliminary data.</text>
</comment>
<evidence type="ECO:0000313" key="6">
    <source>
        <dbReference type="EMBL" id="TGZ59944.1"/>
    </source>
</evidence>
<dbReference type="InterPro" id="IPR000306">
    <property type="entry name" value="Znf_FYVE"/>
</dbReference>
<dbReference type="GO" id="GO:0008270">
    <property type="term" value="F:zinc ion binding"/>
    <property type="evidence" value="ECO:0007669"/>
    <property type="project" value="UniProtKB-KW"/>
</dbReference>
<evidence type="ECO:0000313" key="7">
    <source>
        <dbReference type="Proteomes" id="UP000308267"/>
    </source>
</evidence>
<dbReference type="InterPro" id="IPR013083">
    <property type="entry name" value="Znf_RING/FYVE/PHD"/>
</dbReference>
<dbReference type="SMART" id="SM00064">
    <property type="entry name" value="FYVE"/>
    <property type="match status" value="1"/>
</dbReference>
<evidence type="ECO:0000256" key="1">
    <source>
        <dbReference type="ARBA" id="ARBA00022723"/>
    </source>
</evidence>
<dbReference type="PROSITE" id="PS00028">
    <property type="entry name" value="ZINC_FINGER_C2H2_1"/>
    <property type="match status" value="1"/>
</dbReference>
<keyword evidence="3" id="KW-0862">Zinc</keyword>
<feature type="domain" description="C2H2-type" evidence="5">
    <location>
        <begin position="13"/>
        <end position="34"/>
    </location>
</feature>
<reference evidence="6 7" key="1">
    <citation type="journal article" date="2019" name="BMC Genomics">
        <title>New insights from Opisthorchis felineus genome: update on genomics of the epidemiologically important liver flukes.</title>
        <authorList>
            <person name="Ershov N.I."/>
            <person name="Mordvinov V.A."/>
            <person name="Prokhortchouk E.B."/>
            <person name="Pakharukova M.Y."/>
            <person name="Gunbin K.V."/>
            <person name="Ustyantsev K."/>
            <person name="Genaev M.A."/>
            <person name="Blinov A.G."/>
            <person name="Mazur A."/>
            <person name="Boulygina E."/>
            <person name="Tsygankova S."/>
            <person name="Khrameeva E."/>
            <person name="Chekanov N."/>
            <person name="Fan G."/>
            <person name="Xiao A."/>
            <person name="Zhang H."/>
            <person name="Xu X."/>
            <person name="Yang H."/>
            <person name="Solovyev V."/>
            <person name="Lee S.M."/>
            <person name="Liu X."/>
            <person name="Afonnikov D.A."/>
            <person name="Skryabin K.G."/>
        </authorList>
    </citation>
    <scope>NUCLEOTIDE SEQUENCE [LARGE SCALE GENOMIC DNA]</scope>
    <source>
        <strain evidence="6">AK-0245</strain>
        <tissue evidence="6">Whole organism</tissue>
    </source>
</reference>
<keyword evidence="4" id="KW-0175">Coiled coil</keyword>
<dbReference type="STRING" id="147828.A0A4V3SDB5"/>
<dbReference type="SUPFAM" id="SSF57903">
    <property type="entry name" value="FYVE/PHD zinc finger"/>
    <property type="match status" value="1"/>
</dbReference>
<dbReference type="OrthoDB" id="166134at2759"/>
<dbReference type="EMBL" id="SJOL01008653">
    <property type="protein sequence ID" value="TGZ59944.1"/>
    <property type="molecule type" value="Genomic_DNA"/>
</dbReference>
<dbReference type="InterPro" id="IPR011011">
    <property type="entry name" value="Znf_FYVE_PHD"/>
</dbReference>
<gene>
    <name evidence="6" type="ORF">CRM22_008804</name>
</gene>
<name>A0A4V3SDB5_OPIFE</name>
<evidence type="ECO:0000256" key="2">
    <source>
        <dbReference type="ARBA" id="ARBA00022771"/>
    </source>
</evidence>
<keyword evidence="2" id="KW-0863">Zinc-finger</keyword>
<evidence type="ECO:0000256" key="4">
    <source>
        <dbReference type="SAM" id="Coils"/>
    </source>
</evidence>
<dbReference type="Proteomes" id="UP000308267">
    <property type="component" value="Unassembled WGS sequence"/>
</dbReference>
<sequence length="556" mass="62232">MSFDESIIEGFICPGCMVSFRTAEVLRVHFEAEHKSDTTACSRSTGGVLDQRRHSVALSDNIPISLAFYEQTRFEKQPLGQSKSLTSEFHKLRRSRVNRDALETNSLLIRLEKLINAPPMSKIQRREFEQSVISWIDATKVDLCPSCGKTFGLGLEEAYPVDESSHNPPQSASQSGINPMTTVAQRRKLTITRITSAILDYNPIYRRRHHCRLCGHVLCADCSCFLPRISAVRLLETVGTHQLGVSEFTSKVGSEPSSQTTESSNLTPVSSLDSKVIFLSSTDYPVPVLDIERTDSTFQCLRLCAVCKDLLQKKLDRLQFRQCASPVTSLHSELREHMRKVNESLPLYSAVAESLHSGEQRYALDMAKSMRHELLESLQQIDFIRRRLDEMASTMAPDRDPRSPNDAADRPANLATIRLLRTLSKMACQFLQTNLPPLRALPTLQQYGSLTAQRQDELAARWAEEEQALAQLELRIAKATKSSAPLASDGPTPKFNGTDAIDNLAKLASSIDDVSGQLIRARKGGDTNKIQKLLKELERLETNFQTMSSLLQKQQL</sequence>